<evidence type="ECO:0000256" key="1">
    <source>
        <dbReference type="SAM" id="MobiDB-lite"/>
    </source>
</evidence>
<organism evidence="2 3">
    <name type="scientific">Naematelia encephala</name>
    <dbReference type="NCBI Taxonomy" id="71784"/>
    <lineage>
        <taxon>Eukaryota</taxon>
        <taxon>Fungi</taxon>
        <taxon>Dikarya</taxon>
        <taxon>Basidiomycota</taxon>
        <taxon>Agaricomycotina</taxon>
        <taxon>Tremellomycetes</taxon>
        <taxon>Tremellales</taxon>
        <taxon>Naemateliaceae</taxon>
        <taxon>Naematelia</taxon>
    </lineage>
</organism>
<protein>
    <submittedName>
        <fullName evidence="2">Uncharacterized protein</fullName>
    </submittedName>
</protein>
<feature type="region of interest" description="Disordered" evidence="1">
    <location>
        <begin position="270"/>
        <end position="326"/>
    </location>
</feature>
<name>A0A1Y2BM19_9TREE</name>
<feature type="compositionally biased region" description="Polar residues" evidence="1">
    <location>
        <begin position="311"/>
        <end position="320"/>
    </location>
</feature>
<feature type="region of interest" description="Disordered" evidence="1">
    <location>
        <begin position="123"/>
        <end position="157"/>
    </location>
</feature>
<gene>
    <name evidence="2" type="ORF">BCR39DRAFT_34788</name>
</gene>
<dbReference type="Proteomes" id="UP000193986">
    <property type="component" value="Unassembled WGS sequence"/>
</dbReference>
<dbReference type="EMBL" id="MCFC01000001">
    <property type="protein sequence ID" value="ORY35818.1"/>
    <property type="molecule type" value="Genomic_DNA"/>
</dbReference>
<evidence type="ECO:0000313" key="2">
    <source>
        <dbReference type="EMBL" id="ORY35818.1"/>
    </source>
</evidence>
<feature type="region of interest" description="Disordered" evidence="1">
    <location>
        <begin position="32"/>
        <end position="67"/>
    </location>
</feature>
<keyword evidence="3" id="KW-1185">Reference proteome</keyword>
<sequence>MSSAAESPVHFHSPFSNSMDYFSPTAYTLDLCSSSSPPSPTPRSRSSCQYDDTPSRPGRMLRFDSSSERAVVVLASPGEGSRAARRSVQLDEKATVNWARPLRLEGENAPVCIFGASLQRTRRLKRQSQTSMTSPLPSPASSSDDEPQTPSPILASESPIIARRGWSMMSDHYGLGVGEQGWDEAPGYFVDSKAQATAVVETPSKLLASSQSMSDFASPATLDELRYLRQAAVDLAEHVRKPVFAPLRSTSTRRIRRKAVPSIDIGEISHFTLPSPLDPSSMRHHRSRTLDPNPPILPPRSTELHQGQRPRYQTHSSSRSVIEVSPRVSSLPSRQAWLESVSVPDGLTQMATTPRSLQGGHADPDTFLRQMDSGLKKLELEGRGKHRRGLSGFLGRRQNEV</sequence>
<evidence type="ECO:0000313" key="3">
    <source>
        <dbReference type="Proteomes" id="UP000193986"/>
    </source>
</evidence>
<accession>A0A1Y2BM19</accession>
<proteinExistence type="predicted"/>
<dbReference type="OrthoDB" id="2564957at2759"/>
<feature type="region of interest" description="Disordered" evidence="1">
    <location>
        <begin position="382"/>
        <end position="401"/>
    </location>
</feature>
<dbReference type="AlphaFoldDB" id="A0A1Y2BM19"/>
<reference evidence="2 3" key="1">
    <citation type="submission" date="2016-07" db="EMBL/GenBank/DDBJ databases">
        <title>Pervasive Adenine N6-methylation of Active Genes in Fungi.</title>
        <authorList>
            <consortium name="DOE Joint Genome Institute"/>
            <person name="Mondo S.J."/>
            <person name="Dannebaum R.O."/>
            <person name="Kuo R.C."/>
            <person name="Labutti K."/>
            <person name="Haridas S."/>
            <person name="Kuo A."/>
            <person name="Salamov A."/>
            <person name="Ahrendt S.R."/>
            <person name="Lipzen A."/>
            <person name="Sullivan W."/>
            <person name="Andreopoulos W.B."/>
            <person name="Clum A."/>
            <person name="Lindquist E."/>
            <person name="Daum C."/>
            <person name="Ramamoorthy G.K."/>
            <person name="Gryganskyi A."/>
            <person name="Culley D."/>
            <person name="Magnuson J.K."/>
            <person name="James T.Y."/>
            <person name="O'Malley M.A."/>
            <person name="Stajich J.E."/>
            <person name="Spatafora J.W."/>
            <person name="Visel A."/>
            <person name="Grigoriev I.V."/>
        </authorList>
    </citation>
    <scope>NUCLEOTIDE SEQUENCE [LARGE SCALE GENOMIC DNA]</scope>
    <source>
        <strain evidence="2 3">68-887.2</strain>
    </source>
</reference>
<comment type="caution">
    <text evidence="2">The sequence shown here is derived from an EMBL/GenBank/DDBJ whole genome shotgun (WGS) entry which is preliminary data.</text>
</comment>
<dbReference type="InParanoid" id="A0A1Y2BM19"/>
<feature type="compositionally biased region" description="Low complexity" evidence="1">
    <location>
        <begin position="131"/>
        <end position="142"/>
    </location>
</feature>